<evidence type="ECO:0000313" key="2">
    <source>
        <dbReference type="Proteomes" id="UP000008130"/>
    </source>
</evidence>
<accession>F2J3X8</accession>
<sequence length="79" mass="9014">MFVMSGHYLGYLPDHYAEDWIQKGIFRPLMAATTRIQSTFVIATRSAEKPSTILDFFIRELAGFASEVLHKHGTRVRKG</sequence>
<dbReference type="HOGENOM" id="CLU_2603020_0_0_5"/>
<dbReference type="eggNOG" id="COG0583">
    <property type="taxonomic scope" value="Bacteria"/>
</dbReference>
<dbReference type="SUPFAM" id="SSF53850">
    <property type="entry name" value="Periplasmic binding protein-like II"/>
    <property type="match status" value="1"/>
</dbReference>
<proteinExistence type="predicted"/>
<dbReference type="KEGG" id="pgv:SL003B_0527"/>
<name>F2J3X8_POLGS</name>
<dbReference type="AlphaFoldDB" id="F2J3X8"/>
<organism evidence="1 2">
    <name type="scientific">Polymorphum gilvum (strain LMG 25793 / CGMCC 1.9160 / SL003B-26A1)</name>
    <dbReference type="NCBI Taxonomy" id="991905"/>
    <lineage>
        <taxon>Bacteria</taxon>
        <taxon>Pseudomonadati</taxon>
        <taxon>Pseudomonadota</taxon>
        <taxon>Alphaproteobacteria</taxon>
        <taxon>Rhodobacterales</taxon>
        <taxon>Paracoccaceae</taxon>
        <taxon>Polymorphum</taxon>
    </lineage>
</organism>
<protein>
    <submittedName>
        <fullName evidence="1">Transcriptional regulator protein</fullName>
    </submittedName>
</protein>
<evidence type="ECO:0000313" key="1">
    <source>
        <dbReference type="EMBL" id="ADZ68960.1"/>
    </source>
</evidence>
<gene>
    <name evidence="1" type="ordered locus">SL003B_0527</name>
</gene>
<dbReference type="EMBL" id="CP002568">
    <property type="protein sequence ID" value="ADZ68960.1"/>
    <property type="molecule type" value="Genomic_DNA"/>
</dbReference>
<keyword evidence="2" id="KW-1185">Reference proteome</keyword>
<dbReference type="STRING" id="991905.SL003B_0527"/>
<reference evidence="1 2" key="1">
    <citation type="journal article" date="2011" name="J. Bacteriol.">
        <title>Complete genome sequence of Polymorphum gilvum SL003B-26A1T, a crude oil-degrading bacterium from oil-polluted saline soil.</title>
        <authorList>
            <person name="Li S.G."/>
            <person name="Tang Y.Q."/>
            <person name="Nie Y."/>
            <person name="Cai M."/>
            <person name="Wu X.L."/>
        </authorList>
    </citation>
    <scope>NUCLEOTIDE SEQUENCE [LARGE SCALE GENOMIC DNA]</scope>
    <source>
        <strain evidence="2">LMG 25793 / CGMCC 1.9160 / SL003B-26A1</strain>
    </source>
</reference>
<dbReference type="Proteomes" id="UP000008130">
    <property type="component" value="Chromosome"/>
</dbReference>